<accession>A0A0K9Q049</accession>
<dbReference type="FunFam" id="1.20.1050.10:FF:000016">
    <property type="entry name" value="Glutathione S-transferase U9"/>
    <property type="match status" value="1"/>
</dbReference>
<dbReference type="PANTHER" id="PTHR11260">
    <property type="entry name" value="GLUTATHIONE S-TRANSFERASE, GST, SUPERFAMILY, GST DOMAIN CONTAINING"/>
    <property type="match status" value="1"/>
</dbReference>
<dbReference type="EC" id="2.5.1.18" evidence="1"/>
<dbReference type="PROSITE" id="PS50405">
    <property type="entry name" value="GST_CTER"/>
    <property type="match status" value="1"/>
</dbReference>
<dbReference type="SUPFAM" id="SSF52833">
    <property type="entry name" value="Thioredoxin-like"/>
    <property type="match status" value="1"/>
</dbReference>
<dbReference type="PROSITE" id="PS50404">
    <property type="entry name" value="GST_NTER"/>
    <property type="match status" value="1"/>
</dbReference>
<dbReference type="AlphaFoldDB" id="A0A0K9Q049"/>
<evidence type="ECO:0000256" key="1">
    <source>
        <dbReference type="ARBA" id="ARBA00012452"/>
    </source>
</evidence>
<dbReference type="OMA" id="IAKLEMC"/>
<sequence length="226" mass="25342">MAGAEDVRVIGSLASPFVMRPRIALNLKGVSYEFLEEKQGSKSELLLKSNPVLKKIPVLLHGEIAISESMVIVEYINSVWHSDASIVSSDPYHHAMDRFWAIFIDDKWLPAMMESVKASTAEAKEACVDKLVEATQLLEGAFEKFSKDKPFFGGDNIGYLDITFGSFLSWIKAAEKIADIKIFDESKMPLLVGWAERFCADEAVKPVLPEPDFLVEYWKTNFQANT</sequence>
<evidence type="ECO:0000259" key="6">
    <source>
        <dbReference type="PROSITE" id="PS50405"/>
    </source>
</evidence>
<name>A0A0K9Q049_ZOSMR</name>
<comment type="similarity">
    <text evidence="3">Belongs to the GST superfamily. Tau family.</text>
</comment>
<gene>
    <name evidence="7" type="ORF">ZOSMA_124G00320</name>
</gene>
<dbReference type="Gene3D" id="1.20.1050.10">
    <property type="match status" value="1"/>
</dbReference>
<proteinExistence type="inferred from homology"/>
<dbReference type="CDD" id="cd03185">
    <property type="entry name" value="GST_C_Tau"/>
    <property type="match status" value="1"/>
</dbReference>
<evidence type="ECO:0000259" key="5">
    <source>
        <dbReference type="PROSITE" id="PS50404"/>
    </source>
</evidence>
<dbReference type="Proteomes" id="UP000036987">
    <property type="component" value="Unassembled WGS sequence"/>
</dbReference>
<dbReference type="Gene3D" id="3.40.30.10">
    <property type="entry name" value="Glutaredoxin"/>
    <property type="match status" value="1"/>
</dbReference>
<dbReference type="STRING" id="29655.A0A0K9Q049"/>
<dbReference type="InterPro" id="IPR040079">
    <property type="entry name" value="Glutathione_S-Trfase"/>
</dbReference>
<dbReference type="PANTHER" id="PTHR11260:SF615">
    <property type="entry name" value="GLUTATHIONE S-TRANSFERASE U17"/>
    <property type="match status" value="1"/>
</dbReference>
<dbReference type="InterPro" id="IPR004046">
    <property type="entry name" value="GST_C"/>
</dbReference>
<dbReference type="InterPro" id="IPR045073">
    <property type="entry name" value="Omega/Tau-like"/>
</dbReference>
<dbReference type="GO" id="GO:0005737">
    <property type="term" value="C:cytoplasm"/>
    <property type="evidence" value="ECO:0000318"/>
    <property type="project" value="GO_Central"/>
</dbReference>
<evidence type="ECO:0000256" key="2">
    <source>
        <dbReference type="ARBA" id="ARBA00022679"/>
    </source>
</evidence>
<dbReference type="InterPro" id="IPR010987">
    <property type="entry name" value="Glutathione-S-Trfase_C-like"/>
</dbReference>
<dbReference type="GO" id="GO:0009407">
    <property type="term" value="P:toxin catabolic process"/>
    <property type="evidence" value="ECO:0007669"/>
    <property type="project" value="UniProtKB-ARBA"/>
</dbReference>
<dbReference type="Pfam" id="PF00043">
    <property type="entry name" value="GST_C"/>
    <property type="match status" value="1"/>
</dbReference>
<keyword evidence="2 7" id="KW-0808">Transferase</keyword>
<dbReference type="OrthoDB" id="4951845at2759"/>
<dbReference type="Pfam" id="PF02798">
    <property type="entry name" value="GST_N"/>
    <property type="match status" value="1"/>
</dbReference>
<comment type="catalytic activity">
    <reaction evidence="4">
        <text>RX + glutathione = an S-substituted glutathione + a halide anion + H(+)</text>
        <dbReference type="Rhea" id="RHEA:16437"/>
        <dbReference type="ChEBI" id="CHEBI:15378"/>
        <dbReference type="ChEBI" id="CHEBI:16042"/>
        <dbReference type="ChEBI" id="CHEBI:17792"/>
        <dbReference type="ChEBI" id="CHEBI:57925"/>
        <dbReference type="ChEBI" id="CHEBI:90779"/>
        <dbReference type="EC" id="2.5.1.18"/>
    </reaction>
</comment>
<dbReference type="CDD" id="cd03058">
    <property type="entry name" value="GST_N_Tau"/>
    <property type="match status" value="1"/>
</dbReference>
<organism evidence="7 8">
    <name type="scientific">Zostera marina</name>
    <name type="common">Eelgrass</name>
    <dbReference type="NCBI Taxonomy" id="29655"/>
    <lineage>
        <taxon>Eukaryota</taxon>
        <taxon>Viridiplantae</taxon>
        <taxon>Streptophyta</taxon>
        <taxon>Embryophyta</taxon>
        <taxon>Tracheophyta</taxon>
        <taxon>Spermatophyta</taxon>
        <taxon>Magnoliopsida</taxon>
        <taxon>Liliopsida</taxon>
        <taxon>Zosteraceae</taxon>
        <taxon>Zostera</taxon>
    </lineage>
</organism>
<feature type="domain" description="GST N-terminal" evidence="5">
    <location>
        <begin position="5"/>
        <end position="84"/>
    </location>
</feature>
<evidence type="ECO:0000256" key="3">
    <source>
        <dbReference type="ARBA" id="ARBA00025743"/>
    </source>
</evidence>
<dbReference type="GO" id="GO:0004364">
    <property type="term" value="F:glutathione transferase activity"/>
    <property type="evidence" value="ECO:0000318"/>
    <property type="project" value="GO_Central"/>
</dbReference>
<dbReference type="SUPFAM" id="SSF47616">
    <property type="entry name" value="GST C-terminal domain-like"/>
    <property type="match status" value="1"/>
</dbReference>
<evidence type="ECO:0000256" key="4">
    <source>
        <dbReference type="ARBA" id="ARBA00047960"/>
    </source>
</evidence>
<dbReference type="EMBL" id="LFYR01000265">
    <property type="protein sequence ID" value="KMZ74641.1"/>
    <property type="molecule type" value="Genomic_DNA"/>
</dbReference>
<dbReference type="FunFam" id="3.40.30.10:FF:000044">
    <property type="entry name" value="Glutathione S-transferase GSTU6"/>
    <property type="match status" value="1"/>
</dbReference>
<feature type="domain" description="GST C-terminal" evidence="6">
    <location>
        <begin position="90"/>
        <end position="226"/>
    </location>
</feature>
<dbReference type="SFLD" id="SFLDG00358">
    <property type="entry name" value="Main_(cytGST)"/>
    <property type="match status" value="1"/>
</dbReference>
<dbReference type="InterPro" id="IPR045074">
    <property type="entry name" value="GST_C_Tau"/>
</dbReference>
<dbReference type="InterPro" id="IPR004045">
    <property type="entry name" value="Glutathione_S-Trfase_N"/>
</dbReference>
<evidence type="ECO:0000313" key="8">
    <source>
        <dbReference type="Proteomes" id="UP000036987"/>
    </source>
</evidence>
<dbReference type="SFLD" id="SFLDS00019">
    <property type="entry name" value="Glutathione_Transferase_(cytos"/>
    <property type="match status" value="1"/>
</dbReference>
<protein>
    <recommendedName>
        <fullName evidence="1">glutathione transferase</fullName>
        <ecNumber evidence="1">2.5.1.18</ecNumber>
    </recommendedName>
</protein>
<dbReference type="GO" id="GO:0006749">
    <property type="term" value="P:glutathione metabolic process"/>
    <property type="evidence" value="ECO:0000318"/>
    <property type="project" value="GO_Central"/>
</dbReference>
<dbReference type="InterPro" id="IPR036249">
    <property type="entry name" value="Thioredoxin-like_sf"/>
</dbReference>
<comment type="caution">
    <text evidence="7">The sequence shown here is derived from an EMBL/GenBank/DDBJ whole genome shotgun (WGS) entry which is preliminary data.</text>
</comment>
<keyword evidence="8" id="KW-1185">Reference proteome</keyword>
<reference evidence="8" key="1">
    <citation type="journal article" date="2016" name="Nature">
        <title>The genome of the seagrass Zostera marina reveals angiosperm adaptation to the sea.</title>
        <authorList>
            <person name="Olsen J.L."/>
            <person name="Rouze P."/>
            <person name="Verhelst B."/>
            <person name="Lin Y.-C."/>
            <person name="Bayer T."/>
            <person name="Collen J."/>
            <person name="Dattolo E."/>
            <person name="De Paoli E."/>
            <person name="Dittami S."/>
            <person name="Maumus F."/>
            <person name="Michel G."/>
            <person name="Kersting A."/>
            <person name="Lauritano C."/>
            <person name="Lohaus R."/>
            <person name="Toepel M."/>
            <person name="Tonon T."/>
            <person name="Vanneste K."/>
            <person name="Amirebrahimi M."/>
            <person name="Brakel J."/>
            <person name="Bostroem C."/>
            <person name="Chovatia M."/>
            <person name="Grimwood J."/>
            <person name="Jenkins J.W."/>
            <person name="Jueterbock A."/>
            <person name="Mraz A."/>
            <person name="Stam W.T."/>
            <person name="Tice H."/>
            <person name="Bornberg-Bauer E."/>
            <person name="Green P.J."/>
            <person name="Pearson G.A."/>
            <person name="Procaccini G."/>
            <person name="Duarte C.M."/>
            <person name="Schmutz J."/>
            <person name="Reusch T.B.H."/>
            <person name="Van de Peer Y."/>
        </authorList>
    </citation>
    <scope>NUCLEOTIDE SEQUENCE [LARGE SCALE GENOMIC DNA]</scope>
    <source>
        <strain evidence="8">cv. Finnish</strain>
    </source>
</reference>
<dbReference type="InterPro" id="IPR036282">
    <property type="entry name" value="Glutathione-S-Trfase_C_sf"/>
</dbReference>
<dbReference type="SFLD" id="SFLDG01152">
    <property type="entry name" value="Main.3:_Omega-_and_Tau-like"/>
    <property type="match status" value="1"/>
</dbReference>
<evidence type="ECO:0000313" key="7">
    <source>
        <dbReference type="EMBL" id="KMZ74641.1"/>
    </source>
</evidence>